<organism evidence="1 2">
    <name type="scientific">Linum trigynum</name>
    <dbReference type="NCBI Taxonomy" id="586398"/>
    <lineage>
        <taxon>Eukaryota</taxon>
        <taxon>Viridiplantae</taxon>
        <taxon>Streptophyta</taxon>
        <taxon>Embryophyta</taxon>
        <taxon>Tracheophyta</taxon>
        <taxon>Spermatophyta</taxon>
        <taxon>Magnoliopsida</taxon>
        <taxon>eudicotyledons</taxon>
        <taxon>Gunneridae</taxon>
        <taxon>Pentapetalae</taxon>
        <taxon>rosids</taxon>
        <taxon>fabids</taxon>
        <taxon>Malpighiales</taxon>
        <taxon>Linaceae</taxon>
        <taxon>Linum</taxon>
    </lineage>
</organism>
<name>A0AAV2DVN5_9ROSI</name>
<reference evidence="1 2" key="1">
    <citation type="submission" date="2024-04" db="EMBL/GenBank/DDBJ databases">
        <authorList>
            <person name="Fracassetti M."/>
        </authorList>
    </citation>
    <scope>NUCLEOTIDE SEQUENCE [LARGE SCALE GENOMIC DNA]</scope>
</reference>
<dbReference type="Proteomes" id="UP001497516">
    <property type="component" value="Chromosome 3"/>
</dbReference>
<gene>
    <name evidence="1" type="ORF">LTRI10_LOCUS19092</name>
</gene>
<dbReference type="EMBL" id="OZ034816">
    <property type="protein sequence ID" value="CAL1377440.1"/>
    <property type="molecule type" value="Genomic_DNA"/>
</dbReference>
<proteinExistence type="predicted"/>
<sequence length="110" mass="12334">MGAVLGSPLSKYNPLYWMDENGFWKVWVVDGNSLCSMECWGARFNAGKSGFRAYQKSIPTQANCQFLPKAWNSFEKATLKLRARRTAGNLASTFSPHESLHFLVQKQGIG</sequence>
<evidence type="ECO:0000313" key="2">
    <source>
        <dbReference type="Proteomes" id="UP001497516"/>
    </source>
</evidence>
<evidence type="ECO:0000313" key="1">
    <source>
        <dbReference type="EMBL" id="CAL1377440.1"/>
    </source>
</evidence>
<dbReference type="AlphaFoldDB" id="A0AAV2DVN5"/>
<protein>
    <submittedName>
        <fullName evidence="1">Uncharacterized protein</fullName>
    </submittedName>
</protein>
<keyword evidence="2" id="KW-1185">Reference proteome</keyword>
<accession>A0AAV2DVN5</accession>